<feature type="compositionally biased region" description="Basic and acidic residues" evidence="1">
    <location>
        <begin position="100"/>
        <end position="109"/>
    </location>
</feature>
<feature type="region of interest" description="Disordered" evidence="1">
    <location>
        <begin position="627"/>
        <end position="713"/>
    </location>
</feature>
<dbReference type="InterPro" id="IPR035234">
    <property type="entry name" value="IgGFc-bd_N"/>
</dbReference>
<feature type="compositionally biased region" description="Polar residues" evidence="1">
    <location>
        <begin position="89"/>
        <end position="99"/>
    </location>
</feature>
<dbReference type="EMBL" id="JAIZAY010000014">
    <property type="protein sequence ID" value="KAJ8029580.1"/>
    <property type="molecule type" value="Genomic_DNA"/>
</dbReference>
<dbReference type="PANTHER" id="PTHR46534">
    <property type="entry name" value="IGGFC_BINDING DOMAIN-CONTAINING PROTEIN"/>
    <property type="match status" value="1"/>
</dbReference>
<feature type="compositionally biased region" description="Basic and acidic residues" evidence="1">
    <location>
        <begin position="659"/>
        <end position="669"/>
    </location>
</feature>
<sequence>MEGNNNEPVCYLKTKLDKRNTHITKIDCAEAENFHWSQVKRFETRSDVSIAELLKSNYDIDSVKTPGTASQGTSPKGTENLDDTKETSSMRSQAKSMTVTEKHQDKTRETASISPYATAMTGTGKQDDAGETTSITPHEVSISWTEQSQKDTRRTSSIKAHSVWMPGTNKGQDDSGETTSIIPHDISMLETEKGQDDTRGTSSTGSHTTREPRTNGDYPGETKSIEPYITSMAATEKNQGNTGATPLMETHATSMMGTRHYYAFTFLPLIKSECSIETVEIYIASLSSVTVNGTIFFPFQDITNISFALAYGKGDAWELPLTVVPPESDINCTVNTTIVVETDEMVTVVGHQECKGDPFRSTAFRVRHIASLGTEYLLLTSRVNGITQAGIVALNDGTSVWINGLPQNLDRYDAYFLGGRFDVTGTNVTSNQPVAILVGNRGDKVSSIGKDAFFEYLDPCSSWGQRFLVPPFPLGKTLSYNYTVRIVARYDGTNVTLSTNHSSHAHPNVMQGNVITRLVDSRNVLEVTSSKPVLVAKFLTGVDYKCSMVLIPPINSSTVKGVVIQVLKSTESSFINVWLPNGNKPTALFLNGLTDITWKLVGNDTEGNSIVQMPLTELLKDNDDIRAPTTSCKTGPCQDKDSERTLSTEAENTSTKGTPKRDRDTKETSSIRSHSTSMTGTEKLKNRPDDAGETPSITTDAISMPATQMSEDIRRGTRSIRTHTTWMPRTNKRQDDTGEATSITPQDVSMLATQKSQEGRSGTSSTGIHTTRVPGTNRRQDDPGKITLIVPHVTSMEGTEENQGNTGGTPLMKAHTTSMMGKNCLSCKDVTRCYD</sequence>
<feature type="compositionally biased region" description="Basic and acidic residues" evidence="1">
    <location>
        <begin position="190"/>
        <end position="199"/>
    </location>
</feature>
<evidence type="ECO:0000256" key="1">
    <source>
        <dbReference type="SAM" id="MobiDB-lite"/>
    </source>
</evidence>
<evidence type="ECO:0000313" key="4">
    <source>
        <dbReference type="Proteomes" id="UP001152320"/>
    </source>
</evidence>
<keyword evidence="4" id="KW-1185">Reference proteome</keyword>
<proteinExistence type="predicted"/>
<comment type="caution">
    <text evidence="3">The sequence shown here is derived from an EMBL/GenBank/DDBJ whole genome shotgun (WGS) entry which is preliminary data.</text>
</comment>
<feature type="domain" description="IgGFc-binding protein N-terminal" evidence="2">
    <location>
        <begin position="368"/>
        <end position="615"/>
    </location>
</feature>
<accession>A0A9Q1H1X1</accession>
<feature type="compositionally biased region" description="Polar residues" evidence="1">
    <location>
        <begin position="695"/>
        <end position="710"/>
    </location>
</feature>
<protein>
    <recommendedName>
        <fullName evidence="2">IgGFc-binding protein N-terminal domain-containing protein</fullName>
    </recommendedName>
</protein>
<dbReference type="Pfam" id="PF17517">
    <property type="entry name" value="IgGFc_binding"/>
    <property type="match status" value="1"/>
</dbReference>
<feature type="region of interest" description="Disordered" evidence="1">
    <location>
        <begin position="61"/>
        <end position="224"/>
    </location>
</feature>
<feature type="compositionally biased region" description="Polar residues" evidence="1">
    <location>
        <begin position="670"/>
        <end position="680"/>
    </location>
</feature>
<feature type="region of interest" description="Disordered" evidence="1">
    <location>
        <begin position="728"/>
        <end position="783"/>
    </location>
</feature>
<organism evidence="3 4">
    <name type="scientific">Holothuria leucospilota</name>
    <name type="common">Black long sea cucumber</name>
    <name type="synonym">Mertensiothuria leucospilota</name>
    <dbReference type="NCBI Taxonomy" id="206669"/>
    <lineage>
        <taxon>Eukaryota</taxon>
        <taxon>Metazoa</taxon>
        <taxon>Echinodermata</taxon>
        <taxon>Eleutherozoa</taxon>
        <taxon>Echinozoa</taxon>
        <taxon>Holothuroidea</taxon>
        <taxon>Aspidochirotacea</taxon>
        <taxon>Aspidochirotida</taxon>
        <taxon>Holothuriidae</taxon>
        <taxon>Holothuria</taxon>
    </lineage>
</organism>
<dbReference type="PANTHER" id="PTHR46534:SF1">
    <property type="entry name" value="IGGFC-BINDING PROTEIN N-TERMINAL DOMAIN-CONTAINING PROTEIN"/>
    <property type="match status" value="1"/>
</dbReference>
<gene>
    <name evidence="3" type="ORF">HOLleu_29013</name>
</gene>
<feature type="compositionally biased region" description="Polar residues" evidence="1">
    <location>
        <begin position="739"/>
        <end position="769"/>
    </location>
</feature>
<feature type="compositionally biased region" description="Polar residues" evidence="1">
    <location>
        <begin position="110"/>
        <end position="124"/>
    </location>
</feature>
<dbReference type="AlphaFoldDB" id="A0A9Q1H1X1"/>
<feature type="compositionally biased region" description="Polar residues" evidence="1">
    <location>
        <begin position="65"/>
        <end position="77"/>
    </location>
</feature>
<feature type="compositionally biased region" description="Polar residues" evidence="1">
    <location>
        <begin position="131"/>
        <end position="147"/>
    </location>
</feature>
<evidence type="ECO:0000259" key="2">
    <source>
        <dbReference type="Pfam" id="PF17517"/>
    </source>
</evidence>
<name>A0A9Q1H1X1_HOLLE</name>
<evidence type="ECO:0000313" key="3">
    <source>
        <dbReference type="EMBL" id="KAJ8029580.1"/>
    </source>
</evidence>
<dbReference type="OrthoDB" id="10005154at2759"/>
<dbReference type="Proteomes" id="UP001152320">
    <property type="component" value="Chromosome 14"/>
</dbReference>
<feature type="compositionally biased region" description="Polar residues" evidence="1">
    <location>
        <begin position="647"/>
        <end position="657"/>
    </location>
</feature>
<reference evidence="3" key="1">
    <citation type="submission" date="2021-10" db="EMBL/GenBank/DDBJ databases">
        <title>Tropical sea cucumber genome reveals ecological adaptation and Cuvierian tubules defense mechanism.</title>
        <authorList>
            <person name="Chen T."/>
        </authorList>
    </citation>
    <scope>NUCLEOTIDE SEQUENCE</scope>
    <source>
        <strain evidence="3">Nanhai2018</strain>
        <tissue evidence="3">Muscle</tissue>
    </source>
</reference>